<gene>
    <name evidence="2" type="ORF">TRFO_15379</name>
</gene>
<feature type="region of interest" description="Disordered" evidence="1">
    <location>
        <begin position="343"/>
        <end position="371"/>
    </location>
</feature>
<dbReference type="RefSeq" id="XP_068367461.1">
    <property type="nucleotide sequence ID" value="XM_068498346.1"/>
</dbReference>
<organism evidence="2 3">
    <name type="scientific">Tritrichomonas foetus</name>
    <dbReference type="NCBI Taxonomy" id="1144522"/>
    <lineage>
        <taxon>Eukaryota</taxon>
        <taxon>Metamonada</taxon>
        <taxon>Parabasalia</taxon>
        <taxon>Tritrichomonadida</taxon>
        <taxon>Tritrichomonadidae</taxon>
        <taxon>Tritrichomonas</taxon>
    </lineage>
</organism>
<accession>A0A1J4KXN9</accession>
<name>A0A1J4KXN9_9EUKA</name>
<protein>
    <submittedName>
        <fullName evidence="2">Uncharacterized protein</fullName>
    </submittedName>
</protein>
<evidence type="ECO:0000313" key="3">
    <source>
        <dbReference type="Proteomes" id="UP000179807"/>
    </source>
</evidence>
<evidence type="ECO:0000256" key="1">
    <source>
        <dbReference type="SAM" id="MobiDB-lite"/>
    </source>
</evidence>
<comment type="caution">
    <text evidence="2">The sequence shown here is derived from an EMBL/GenBank/DDBJ whole genome shotgun (WGS) entry which is preliminary data.</text>
</comment>
<feature type="compositionally biased region" description="Basic residues" evidence="1">
    <location>
        <begin position="355"/>
        <end position="371"/>
    </location>
</feature>
<sequence length="494" mass="57243">MIPFLDFWHTSPHIDLENREFIVNNNDPPIQFTQKQNSSETYFYEFESEPELCLLILFNLFQMKNNTTFSQIYSAFLLPNNPSILILESDSMTSVRSILKHIIGIGKIPKTLKLVEDFSTDYLENFLTNVEKFPIGKLATVNYPDIPKDEVCQIVDVCKNDKILLKFLPSIDYYILNKNNLDSQIKLNMQMPKDYLAPIFPFEKAKVANWKNGKIQIYGKKIDCICWDDKKFIGEFQYRKFPSSAVKVLQKVNDFEVLLFESGISQIEKQNTFFMGNFLKKQNEFTQKSSVKISSNIGLPSWSRKNRNSEDSFSVFVISSQSDTDQIVSQINTEQICSQVEGDEKDKNYKENKKNIKKSNQKTRKNMKKQKVYQPTPAFIKDVTAQAIGKLKSFSCPEKHNAHLETIMPQNQSQTTPKEKLFDSHLLKSTKVTLSAAEIRKKKKLDKEKQERQQSRITSFLPIVKVGEFMVEKANEPIHITSTQQIKKSKYFGK</sequence>
<dbReference type="GeneID" id="94833050"/>
<proteinExistence type="predicted"/>
<evidence type="ECO:0000313" key="2">
    <source>
        <dbReference type="EMBL" id="OHT14325.1"/>
    </source>
</evidence>
<dbReference type="AlphaFoldDB" id="A0A1J4KXN9"/>
<dbReference type="VEuPathDB" id="TrichDB:TRFO_15379"/>
<feature type="compositionally biased region" description="Basic and acidic residues" evidence="1">
    <location>
        <begin position="343"/>
        <end position="354"/>
    </location>
</feature>
<reference evidence="2" key="1">
    <citation type="submission" date="2016-10" db="EMBL/GenBank/DDBJ databases">
        <authorList>
            <person name="Benchimol M."/>
            <person name="Almeida L.G."/>
            <person name="Vasconcelos A.T."/>
            <person name="Perreira-Neves A."/>
            <person name="Rosa I.A."/>
            <person name="Tasca T."/>
            <person name="Bogo M.R."/>
            <person name="de Souza W."/>
        </authorList>
    </citation>
    <scope>NUCLEOTIDE SEQUENCE [LARGE SCALE GENOMIC DNA]</scope>
    <source>
        <strain evidence="2">K</strain>
    </source>
</reference>
<keyword evidence="3" id="KW-1185">Reference proteome</keyword>
<dbReference type="EMBL" id="MLAK01000393">
    <property type="protein sequence ID" value="OHT14325.1"/>
    <property type="molecule type" value="Genomic_DNA"/>
</dbReference>
<dbReference type="Proteomes" id="UP000179807">
    <property type="component" value="Unassembled WGS sequence"/>
</dbReference>